<dbReference type="InterPro" id="IPR000719">
    <property type="entry name" value="Prot_kinase_dom"/>
</dbReference>
<name>F0UNQ1_AJEC8</name>
<dbReference type="HOGENOM" id="CLU_000288_31_6_1"/>
<dbReference type="VEuPathDB" id="FungiDB:I7I53_01200"/>
<gene>
    <name evidence="3" type="ORF">HCEG_06871</name>
</gene>
<sequence>MAYADVVYVMQRPHCIAIGQSGEICKINDSMVVKYPKSFPGETTYNELRQQFLDVERQIYERLGLHDGILQFFGVWNETGAIRLAYANQGDLRAYIRSHDAPPQAFRKMWIRLLVETFYHIYSRKVLHQDVKLSNILIKDDTPKVADFANGAIFPIDADMELICAQDPLSRIDLLGIGCLMYSVGMWQDFEYDYFENDRWPTPEELPSTHGVLYGEVIARCWNNEYSTVKSLYEDFRGCNRESGIMTIRTRNLLRQATSKSGRIRTDQQDEDHDTKLGTIYTPDSRG</sequence>
<proteinExistence type="predicted"/>
<dbReference type="EMBL" id="DS990640">
    <property type="protein sequence ID" value="EGC47656.1"/>
    <property type="molecule type" value="Genomic_DNA"/>
</dbReference>
<feature type="region of interest" description="Disordered" evidence="1">
    <location>
        <begin position="259"/>
        <end position="287"/>
    </location>
</feature>
<dbReference type="GO" id="GO:0005524">
    <property type="term" value="F:ATP binding"/>
    <property type="evidence" value="ECO:0007669"/>
    <property type="project" value="InterPro"/>
</dbReference>
<evidence type="ECO:0000313" key="3">
    <source>
        <dbReference type="EMBL" id="EGC47656.1"/>
    </source>
</evidence>
<dbReference type="PROSITE" id="PS50011">
    <property type="entry name" value="PROTEIN_KINASE_DOM"/>
    <property type="match status" value="1"/>
</dbReference>
<evidence type="ECO:0000256" key="1">
    <source>
        <dbReference type="SAM" id="MobiDB-lite"/>
    </source>
</evidence>
<reference evidence="4" key="1">
    <citation type="submission" date="2008-07" db="EMBL/GenBank/DDBJ databases">
        <title>Annotation of Ajellomyces capsulatus strain H88.</title>
        <authorList>
            <person name="Champion M."/>
            <person name="Cuomo C."/>
            <person name="Ma L.-J."/>
            <person name="Henn M.R."/>
            <person name="Sil A."/>
            <person name="Goldman B."/>
            <person name="Young S.K."/>
            <person name="Kodira C.D."/>
            <person name="Zeng Q."/>
            <person name="Koehrsen M."/>
            <person name="Alvarado L."/>
            <person name="Berlin A."/>
            <person name="Borenstein D."/>
            <person name="Chen Z."/>
            <person name="Engels R."/>
            <person name="Freedman E."/>
            <person name="Gellesch M."/>
            <person name="Goldberg J."/>
            <person name="Griggs A."/>
            <person name="Gujja S."/>
            <person name="Heiman D."/>
            <person name="Hepburn T."/>
            <person name="Howarth C."/>
            <person name="Jen D."/>
            <person name="Larson L."/>
            <person name="Lewis B."/>
            <person name="Mehta T."/>
            <person name="Park D."/>
            <person name="Pearson M."/>
            <person name="Roberts A."/>
            <person name="Saif S."/>
            <person name="Shea T."/>
            <person name="Shenoy N."/>
            <person name="Sisk P."/>
            <person name="Stolte C."/>
            <person name="Sykes S."/>
            <person name="Walk T."/>
            <person name="White J."/>
            <person name="Yandava C."/>
            <person name="Klein B."/>
            <person name="McEwen J.G."/>
            <person name="Puccia R."/>
            <person name="Goldman G.H."/>
            <person name="Felipe M.S."/>
            <person name="Nino-Vega G."/>
            <person name="San-Blas G."/>
            <person name="Taylor J."/>
            <person name="Mendoza L."/>
            <person name="Galagan J."/>
            <person name="Nusbaum C."/>
            <person name="Birren B."/>
        </authorList>
    </citation>
    <scope>NUCLEOTIDE SEQUENCE [LARGE SCALE GENOMIC DNA]</scope>
    <source>
        <strain evidence="4">H88</strain>
    </source>
</reference>
<feature type="domain" description="Protein kinase" evidence="2">
    <location>
        <begin position="1"/>
        <end position="287"/>
    </location>
</feature>
<dbReference type="STRING" id="544711.F0UNQ1"/>
<protein>
    <recommendedName>
        <fullName evidence="2">Protein kinase domain-containing protein</fullName>
    </recommendedName>
</protein>
<organism evidence="4">
    <name type="scientific">Ajellomyces capsulatus (strain H88)</name>
    <name type="common">Darling's disease fungus</name>
    <name type="synonym">Histoplasma capsulatum</name>
    <dbReference type="NCBI Taxonomy" id="544711"/>
    <lineage>
        <taxon>Eukaryota</taxon>
        <taxon>Fungi</taxon>
        <taxon>Dikarya</taxon>
        <taxon>Ascomycota</taxon>
        <taxon>Pezizomycotina</taxon>
        <taxon>Eurotiomycetes</taxon>
        <taxon>Eurotiomycetidae</taxon>
        <taxon>Onygenales</taxon>
        <taxon>Ajellomycetaceae</taxon>
        <taxon>Histoplasma</taxon>
    </lineage>
</organism>
<dbReference type="AlphaFoldDB" id="F0UNQ1"/>
<dbReference type="InterPro" id="IPR011009">
    <property type="entry name" value="Kinase-like_dom_sf"/>
</dbReference>
<dbReference type="Gene3D" id="1.10.510.10">
    <property type="entry name" value="Transferase(Phosphotransferase) domain 1"/>
    <property type="match status" value="1"/>
</dbReference>
<evidence type="ECO:0000259" key="2">
    <source>
        <dbReference type="PROSITE" id="PS50011"/>
    </source>
</evidence>
<feature type="compositionally biased region" description="Basic and acidic residues" evidence="1">
    <location>
        <begin position="264"/>
        <end position="276"/>
    </location>
</feature>
<evidence type="ECO:0000313" key="4">
    <source>
        <dbReference type="Proteomes" id="UP000008142"/>
    </source>
</evidence>
<dbReference type="PROSITE" id="PS00108">
    <property type="entry name" value="PROTEIN_KINASE_ST"/>
    <property type="match status" value="1"/>
</dbReference>
<dbReference type="InterPro" id="IPR008271">
    <property type="entry name" value="Ser/Thr_kinase_AS"/>
</dbReference>
<dbReference type="OMA" id="IIKYPRF"/>
<dbReference type="SMART" id="SM00220">
    <property type="entry name" value="S_TKc"/>
    <property type="match status" value="1"/>
</dbReference>
<dbReference type="GO" id="GO:0004672">
    <property type="term" value="F:protein kinase activity"/>
    <property type="evidence" value="ECO:0007669"/>
    <property type="project" value="InterPro"/>
</dbReference>
<dbReference type="SUPFAM" id="SSF56112">
    <property type="entry name" value="Protein kinase-like (PK-like)"/>
    <property type="match status" value="1"/>
</dbReference>
<dbReference type="OrthoDB" id="1668230at2759"/>
<dbReference type="Pfam" id="PF00069">
    <property type="entry name" value="Pkinase"/>
    <property type="match status" value="1"/>
</dbReference>
<dbReference type="Proteomes" id="UP000008142">
    <property type="component" value="Unassembled WGS sequence"/>
</dbReference>
<accession>F0UNQ1</accession>